<name>K2RK72_MACPH</name>
<organism evidence="2 3">
    <name type="scientific">Macrophomina phaseolina (strain MS6)</name>
    <name type="common">Charcoal rot fungus</name>
    <dbReference type="NCBI Taxonomy" id="1126212"/>
    <lineage>
        <taxon>Eukaryota</taxon>
        <taxon>Fungi</taxon>
        <taxon>Dikarya</taxon>
        <taxon>Ascomycota</taxon>
        <taxon>Pezizomycotina</taxon>
        <taxon>Dothideomycetes</taxon>
        <taxon>Dothideomycetes incertae sedis</taxon>
        <taxon>Botryosphaeriales</taxon>
        <taxon>Botryosphaeriaceae</taxon>
        <taxon>Macrophomina</taxon>
    </lineage>
</organism>
<dbReference type="Proteomes" id="UP000007129">
    <property type="component" value="Unassembled WGS sequence"/>
</dbReference>
<sequence length="223" mass="24904">MALLDNLYLDSPIYGLGKHEIIVSRRVDLAHEKSEDAVEEHVDARYEAAGVDLDGHSPGVTLFNALKRQKLKESRSNLQYQPPTHEQYTMDPVVTTLQKHTVEATRSARPQEEQQLHNDSNLRVNPKSAGPRNGQTGAARHQDSSTESPEPAPHHGFGLSAYLPLNKPKRRRPVTDDFFDIPPDAPVEDAFRKYPEMEKSHSVQASYSAVIGGTGRKFLQAFT</sequence>
<dbReference type="HOGENOM" id="CLU_1240351_0_0_1"/>
<comment type="caution">
    <text evidence="2">The sequence shown here is derived from an EMBL/GenBank/DDBJ whole genome shotgun (WGS) entry which is preliminary data.</text>
</comment>
<evidence type="ECO:0000313" key="3">
    <source>
        <dbReference type="Proteomes" id="UP000007129"/>
    </source>
</evidence>
<dbReference type="AlphaFoldDB" id="K2RK72"/>
<evidence type="ECO:0000313" key="2">
    <source>
        <dbReference type="EMBL" id="EKG10519.1"/>
    </source>
</evidence>
<proteinExistence type="predicted"/>
<evidence type="ECO:0000256" key="1">
    <source>
        <dbReference type="SAM" id="MobiDB-lite"/>
    </source>
</evidence>
<dbReference type="EMBL" id="AHHD01000517">
    <property type="protein sequence ID" value="EKG10519.1"/>
    <property type="molecule type" value="Genomic_DNA"/>
</dbReference>
<accession>K2RK72</accession>
<feature type="region of interest" description="Disordered" evidence="1">
    <location>
        <begin position="101"/>
        <end position="168"/>
    </location>
</feature>
<reference evidence="2 3" key="1">
    <citation type="journal article" date="2012" name="BMC Genomics">
        <title>Tools to kill: Genome of one of the most destructive plant pathogenic fungi Macrophomina phaseolina.</title>
        <authorList>
            <person name="Islam M.S."/>
            <person name="Haque M.S."/>
            <person name="Islam M.M."/>
            <person name="Emdad E.M."/>
            <person name="Halim A."/>
            <person name="Hossen Q.M.M."/>
            <person name="Hossain M.Z."/>
            <person name="Ahmed B."/>
            <person name="Rahim S."/>
            <person name="Rahman M.S."/>
            <person name="Alam M.M."/>
            <person name="Hou S."/>
            <person name="Wan X."/>
            <person name="Saito J.A."/>
            <person name="Alam M."/>
        </authorList>
    </citation>
    <scope>NUCLEOTIDE SEQUENCE [LARGE SCALE GENOMIC DNA]</scope>
    <source>
        <strain evidence="2 3">MS6</strain>
    </source>
</reference>
<dbReference type="VEuPathDB" id="FungiDB:MPH_12377"/>
<protein>
    <submittedName>
        <fullName evidence="2">Uncharacterized protein</fullName>
    </submittedName>
</protein>
<dbReference type="InParanoid" id="K2RK72"/>
<gene>
    <name evidence="2" type="ORF">MPH_12377</name>
</gene>